<gene>
    <name evidence="1" type="ORF">PY00844</name>
</gene>
<name>Q7RR89_PLAYO</name>
<comment type="caution">
    <text evidence="1">The sequence shown here is derived from an EMBL/GenBank/DDBJ whole genome shotgun (WGS) entry which is preliminary data.</text>
</comment>
<reference evidence="1 2" key="1">
    <citation type="journal article" date="2002" name="Nature">
        <title>Genome sequence and comparative analysis of the model rodent malaria parasite Plasmodium yoelii yoelii.</title>
        <authorList>
            <person name="Carlton J.M."/>
            <person name="Angiuoli S.V."/>
            <person name="Suh B.B."/>
            <person name="Kooij T.W."/>
            <person name="Pertea M."/>
            <person name="Silva J.C."/>
            <person name="Ermolaeva M.D."/>
            <person name="Allen J.E."/>
            <person name="Selengut J.D."/>
            <person name="Koo H.L."/>
            <person name="Peterson J.D."/>
            <person name="Pop M."/>
            <person name="Kosack D.S."/>
            <person name="Shumway M.F."/>
            <person name="Bidwell S.L."/>
            <person name="Shallom S.J."/>
            <person name="van Aken S.E."/>
            <person name="Riedmuller S.B."/>
            <person name="Feldblyum T.V."/>
            <person name="Cho J.K."/>
            <person name="Quackenbush J."/>
            <person name="Sedegah M."/>
            <person name="Shoaibi A."/>
            <person name="Cummings L.M."/>
            <person name="Florens L."/>
            <person name="Yates J.R."/>
            <person name="Raine J.D."/>
            <person name="Sinden R.E."/>
            <person name="Harris M.A."/>
            <person name="Cunningham D.A."/>
            <person name="Preiser P.R."/>
            <person name="Bergman L.W."/>
            <person name="Vaidya A.B."/>
            <person name="van Lin L.H."/>
            <person name="Janse C.J."/>
            <person name="Waters A.P."/>
            <person name="Smith H.O."/>
            <person name="White O.R."/>
            <person name="Salzberg S.L."/>
            <person name="Venter J.C."/>
            <person name="Fraser C.M."/>
            <person name="Hoffman S.L."/>
            <person name="Gardner M.J."/>
            <person name="Carucci D.J."/>
        </authorList>
    </citation>
    <scope>NUCLEOTIDE SEQUENCE [LARGE SCALE GENOMIC DNA]</scope>
    <source>
        <strain evidence="1 2">17XNL</strain>
    </source>
</reference>
<dbReference type="Proteomes" id="UP000008553">
    <property type="component" value="Unassembled WGS sequence"/>
</dbReference>
<keyword evidence="2" id="KW-1185">Reference proteome</keyword>
<evidence type="ECO:0000313" key="2">
    <source>
        <dbReference type="Proteomes" id="UP000008553"/>
    </source>
</evidence>
<feature type="non-terminal residue" evidence="1">
    <location>
        <position position="1"/>
    </location>
</feature>
<protein>
    <submittedName>
        <fullName evidence="1">Uncharacterized protein</fullName>
    </submittedName>
</protein>
<evidence type="ECO:0000313" key="1">
    <source>
        <dbReference type="EMBL" id="EAA18885.1"/>
    </source>
</evidence>
<dbReference type="PaxDb" id="73239-Q7RR89"/>
<organism evidence="1 2">
    <name type="scientific">Plasmodium yoelii yoelii</name>
    <dbReference type="NCBI Taxonomy" id="73239"/>
    <lineage>
        <taxon>Eukaryota</taxon>
        <taxon>Sar</taxon>
        <taxon>Alveolata</taxon>
        <taxon>Apicomplexa</taxon>
        <taxon>Aconoidasida</taxon>
        <taxon>Haemosporida</taxon>
        <taxon>Plasmodiidae</taxon>
        <taxon>Plasmodium</taxon>
        <taxon>Plasmodium (Vinckeia)</taxon>
    </lineage>
</organism>
<accession>Q7RR89</accession>
<dbReference type="InParanoid" id="Q7RR89"/>
<proteinExistence type="predicted"/>
<dbReference type="EMBL" id="AABL01000227">
    <property type="protein sequence ID" value="EAA18885.1"/>
    <property type="molecule type" value="Genomic_DNA"/>
</dbReference>
<sequence>QFLIVYQPLLLFLK</sequence>